<evidence type="ECO:0000256" key="7">
    <source>
        <dbReference type="SAM" id="Phobius"/>
    </source>
</evidence>
<dbReference type="EMBL" id="JAGGLI010000007">
    <property type="protein sequence ID" value="MBP2027130.1"/>
    <property type="molecule type" value="Genomic_DNA"/>
</dbReference>
<feature type="transmembrane region" description="Helical" evidence="7">
    <location>
        <begin position="84"/>
        <end position="106"/>
    </location>
</feature>
<comment type="subcellular location">
    <subcellularLocation>
        <location evidence="1">Membrane</location>
        <topology evidence="1">Multi-pass membrane protein</topology>
    </subcellularLocation>
</comment>
<gene>
    <name evidence="9" type="ORF">J2Z35_000924</name>
</gene>
<keyword evidence="6 7" id="KW-0472">Membrane</keyword>
<protein>
    <submittedName>
        <fullName evidence="9">Exopolysaccharide biosynthesis polyprenyl glycosylphosphotransferase</fullName>
    </submittedName>
</protein>
<evidence type="ECO:0000259" key="8">
    <source>
        <dbReference type="Pfam" id="PF02397"/>
    </source>
</evidence>
<keyword evidence="5 7" id="KW-1133">Transmembrane helix</keyword>
<accession>A0ABS4KH64</accession>
<evidence type="ECO:0000313" key="10">
    <source>
        <dbReference type="Proteomes" id="UP001314903"/>
    </source>
</evidence>
<comment type="caution">
    <text evidence="9">The sequence shown here is derived from an EMBL/GenBank/DDBJ whole genome shotgun (WGS) entry which is preliminary data.</text>
</comment>
<comment type="similarity">
    <text evidence="2">Belongs to the bacterial sugar transferase family.</text>
</comment>
<keyword evidence="10" id="KW-1185">Reference proteome</keyword>
<evidence type="ECO:0000256" key="2">
    <source>
        <dbReference type="ARBA" id="ARBA00006464"/>
    </source>
</evidence>
<keyword evidence="4 7" id="KW-0812">Transmembrane</keyword>
<feature type="transmembrane region" description="Helical" evidence="7">
    <location>
        <begin position="59"/>
        <end position="77"/>
    </location>
</feature>
<dbReference type="PANTHER" id="PTHR30576:SF0">
    <property type="entry name" value="UNDECAPRENYL-PHOSPHATE N-ACETYLGALACTOSAMINYL 1-PHOSPHATE TRANSFERASE-RELATED"/>
    <property type="match status" value="1"/>
</dbReference>
<name>A0ABS4KH64_9FIRM</name>
<proteinExistence type="inferred from homology"/>
<dbReference type="NCBIfam" id="TIGR03025">
    <property type="entry name" value="EPS_sugtrans"/>
    <property type="match status" value="1"/>
</dbReference>
<dbReference type="PANTHER" id="PTHR30576">
    <property type="entry name" value="COLANIC BIOSYNTHESIS UDP-GLUCOSE LIPID CARRIER TRANSFERASE"/>
    <property type="match status" value="1"/>
</dbReference>
<feature type="transmembrane region" description="Helical" evidence="7">
    <location>
        <begin position="16"/>
        <end position="37"/>
    </location>
</feature>
<evidence type="ECO:0000313" key="9">
    <source>
        <dbReference type="EMBL" id="MBP2027130.1"/>
    </source>
</evidence>
<dbReference type="RefSeq" id="WP_209659876.1">
    <property type="nucleotide sequence ID" value="NZ_JAGGLI010000007.1"/>
</dbReference>
<organism evidence="9 10">
    <name type="scientific">Acetoanaerobium pronyense</name>
    <dbReference type="NCBI Taxonomy" id="1482736"/>
    <lineage>
        <taxon>Bacteria</taxon>
        <taxon>Bacillati</taxon>
        <taxon>Bacillota</taxon>
        <taxon>Clostridia</taxon>
        <taxon>Peptostreptococcales</taxon>
        <taxon>Filifactoraceae</taxon>
        <taxon>Acetoanaerobium</taxon>
    </lineage>
</organism>
<dbReference type="InterPro" id="IPR017475">
    <property type="entry name" value="EPS_sugar_tfrase"/>
</dbReference>
<dbReference type="Proteomes" id="UP001314903">
    <property type="component" value="Unassembled WGS sequence"/>
</dbReference>
<sequence length="482" mass="56283">MNNLFDFLKKNKSDGLLIKIIELIAYLFIVHLGYWIAFKLEFFSVFGYDERNINAYSEIWPYITLFSAMVLLFNNTFKMIRKNLVEIIATMTIVVLMINIGTLSIAFFSREFALPRSLILQAVVIHFFLFITVKVIFIKFLRKYRGTKNIVVIGPIEDKENTMIKILSSNSDMDRVKFYIDPNLIEYERFIEKADKIFISDMVDNKIKDDIISTSIILNKSLYIVPKTFEIAIYKSEIVQFSDIPAFKVENLQLSVEKKIIKRAFDIVFSSLALLILSPVILITSFSILAFDGMPIFYTQERATINNKKFNIIKFRSMIKDAEKATGAIWASHDDNRITPIGKILRRFWLDEIPQLFNVLKGDMSLVGPRPERPFFIEEFNKNIPSFEYRLTVKAGVTGLAQILGKYSTTPEYKIKYDLMYIRNVSIYYDILIIVETIKKIIIGTLQRGENKEDEYEAIKEQKGIIETKNENFIEYNYFYEK</sequence>
<dbReference type="InterPro" id="IPR003362">
    <property type="entry name" value="Bact_transf"/>
</dbReference>
<feature type="transmembrane region" description="Helical" evidence="7">
    <location>
        <begin position="267"/>
        <end position="291"/>
    </location>
</feature>
<evidence type="ECO:0000256" key="6">
    <source>
        <dbReference type="ARBA" id="ARBA00023136"/>
    </source>
</evidence>
<reference evidence="9 10" key="1">
    <citation type="submission" date="2021-03" db="EMBL/GenBank/DDBJ databases">
        <title>Genomic Encyclopedia of Type Strains, Phase IV (KMG-IV): sequencing the most valuable type-strain genomes for metagenomic binning, comparative biology and taxonomic classification.</title>
        <authorList>
            <person name="Goeker M."/>
        </authorList>
    </citation>
    <scope>NUCLEOTIDE SEQUENCE [LARGE SCALE GENOMIC DNA]</scope>
    <source>
        <strain evidence="9 10">DSM 27512</strain>
    </source>
</reference>
<feature type="domain" description="Bacterial sugar transferase" evidence="8">
    <location>
        <begin position="262"/>
        <end position="442"/>
    </location>
</feature>
<keyword evidence="3" id="KW-0808">Transferase</keyword>
<evidence type="ECO:0000256" key="5">
    <source>
        <dbReference type="ARBA" id="ARBA00022989"/>
    </source>
</evidence>
<feature type="transmembrane region" description="Helical" evidence="7">
    <location>
        <begin position="118"/>
        <end position="138"/>
    </location>
</feature>
<dbReference type="Pfam" id="PF02397">
    <property type="entry name" value="Bac_transf"/>
    <property type="match status" value="1"/>
</dbReference>
<evidence type="ECO:0000256" key="4">
    <source>
        <dbReference type="ARBA" id="ARBA00022692"/>
    </source>
</evidence>
<evidence type="ECO:0000256" key="1">
    <source>
        <dbReference type="ARBA" id="ARBA00004141"/>
    </source>
</evidence>
<evidence type="ECO:0000256" key="3">
    <source>
        <dbReference type="ARBA" id="ARBA00022679"/>
    </source>
</evidence>